<reference evidence="3" key="1">
    <citation type="submission" date="2016-06" db="EMBL/GenBank/DDBJ databases">
        <authorList>
            <person name="Varghese N."/>
        </authorList>
    </citation>
    <scope>NUCLEOTIDE SEQUENCE [LARGE SCALE GENOMIC DNA]</scope>
    <source>
        <strain evidence="3">DSM 46123</strain>
    </source>
</reference>
<dbReference type="Proteomes" id="UP000198906">
    <property type="component" value="Unassembled WGS sequence"/>
</dbReference>
<gene>
    <name evidence="2" type="ORF">GA0074694_3111</name>
</gene>
<dbReference type="EMBL" id="FMHU01000002">
    <property type="protein sequence ID" value="SCL21681.1"/>
    <property type="molecule type" value="Genomic_DNA"/>
</dbReference>
<organism evidence="2 3">
    <name type="scientific">Micromonospora inyonensis</name>
    <dbReference type="NCBI Taxonomy" id="47866"/>
    <lineage>
        <taxon>Bacteria</taxon>
        <taxon>Bacillati</taxon>
        <taxon>Actinomycetota</taxon>
        <taxon>Actinomycetes</taxon>
        <taxon>Micromonosporales</taxon>
        <taxon>Micromonosporaceae</taxon>
        <taxon>Micromonospora</taxon>
    </lineage>
</organism>
<evidence type="ECO:0000256" key="1">
    <source>
        <dbReference type="SAM" id="Phobius"/>
    </source>
</evidence>
<keyword evidence="1" id="KW-1133">Transmembrane helix</keyword>
<keyword evidence="1" id="KW-0812">Transmembrane</keyword>
<proteinExistence type="predicted"/>
<feature type="transmembrane region" description="Helical" evidence="1">
    <location>
        <begin position="21"/>
        <end position="54"/>
    </location>
</feature>
<dbReference type="STRING" id="47866.GA0074694_3111"/>
<evidence type="ECO:0000313" key="3">
    <source>
        <dbReference type="Proteomes" id="UP000198906"/>
    </source>
</evidence>
<evidence type="ECO:0000313" key="2">
    <source>
        <dbReference type="EMBL" id="SCL21681.1"/>
    </source>
</evidence>
<name>A0A1C6RXD0_9ACTN</name>
<sequence length="73" mass="7857">MSKRRPKRRVSRAARARSGYFLGLLLLAVGFGLALSVGWGLVAAGVGLIAYVVLLYDVDEAGQVDPEGEVRLR</sequence>
<dbReference type="AlphaFoldDB" id="A0A1C6RXD0"/>
<keyword evidence="3" id="KW-1185">Reference proteome</keyword>
<protein>
    <submittedName>
        <fullName evidence="2">Uncharacterized protein</fullName>
    </submittedName>
</protein>
<keyword evidence="1" id="KW-0472">Membrane</keyword>
<accession>A0A1C6RXD0</accession>
<dbReference type="RefSeq" id="WP_141714150.1">
    <property type="nucleotide sequence ID" value="NZ_FMHU01000002.1"/>
</dbReference>